<accession>A0ABN9AJ78</accession>
<gene>
    <name evidence="1" type="ORF">SPARVUS_LOCUS978647</name>
</gene>
<feature type="non-terminal residue" evidence="1">
    <location>
        <position position="1"/>
    </location>
</feature>
<evidence type="ECO:0000313" key="2">
    <source>
        <dbReference type="Proteomes" id="UP001162483"/>
    </source>
</evidence>
<protein>
    <submittedName>
        <fullName evidence="1">Uncharacterized protein</fullName>
    </submittedName>
</protein>
<dbReference type="Proteomes" id="UP001162483">
    <property type="component" value="Unassembled WGS sequence"/>
</dbReference>
<proteinExistence type="predicted"/>
<reference evidence="1" key="1">
    <citation type="submission" date="2023-05" db="EMBL/GenBank/DDBJ databases">
        <authorList>
            <person name="Stuckert A."/>
        </authorList>
    </citation>
    <scope>NUCLEOTIDE SEQUENCE</scope>
</reference>
<organism evidence="1 2">
    <name type="scientific">Staurois parvus</name>
    <dbReference type="NCBI Taxonomy" id="386267"/>
    <lineage>
        <taxon>Eukaryota</taxon>
        <taxon>Metazoa</taxon>
        <taxon>Chordata</taxon>
        <taxon>Craniata</taxon>
        <taxon>Vertebrata</taxon>
        <taxon>Euteleostomi</taxon>
        <taxon>Amphibia</taxon>
        <taxon>Batrachia</taxon>
        <taxon>Anura</taxon>
        <taxon>Neobatrachia</taxon>
        <taxon>Ranoidea</taxon>
        <taxon>Ranidae</taxon>
        <taxon>Staurois</taxon>
    </lineage>
</organism>
<dbReference type="EMBL" id="CATNWA010000297">
    <property type="protein sequence ID" value="CAI9536071.1"/>
    <property type="molecule type" value="Genomic_DNA"/>
</dbReference>
<sequence length="47" mass="5293">RSLGSAVSFDHSRTLIAVRDICVRSRSLIIDWPISDRMNSSKQDVTC</sequence>
<evidence type="ECO:0000313" key="1">
    <source>
        <dbReference type="EMBL" id="CAI9536071.1"/>
    </source>
</evidence>
<keyword evidence="2" id="KW-1185">Reference proteome</keyword>
<name>A0ABN9AJ78_9NEOB</name>
<comment type="caution">
    <text evidence="1">The sequence shown here is derived from an EMBL/GenBank/DDBJ whole genome shotgun (WGS) entry which is preliminary data.</text>
</comment>